<keyword evidence="2" id="KW-1185">Reference proteome</keyword>
<evidence type="ECO:0008006" key="3">
    <source>
        <dbReference type="Google" id="ProtNLM"/>
    </source>
</evidence>
<accession>A0A0D0B7C6</accession>
<dbReference type="OrthoDB" id="3255572at2759"/>
<dbReference type="InterPro" id="IPR009057">
    <property type="entry name" value="Homeodomain-like_sf"/>
</dbReference>
<dbReference type="Proteomes" id="UP000053593">
    <property type="component" value="Unassembled WGS sequence"/>
</dbReference>
<dbReference type="HOGENOM" id="CLU_056788_1_8_1"/>
<evidence type="ECO:0000313" key="2">
    <source>
        <dbReference type="Proteomes" id="UP000053593"/>
    </source>
</evidence>
<dbReference type="EMBL" id="KN834950">
    <property type="protein sequence ID" value="KIK49951.1"/>
    <property type="molecule type" value="Genomic_DNA"/>
</dbReference>
<evidence type="ECO:0000313" key="1">
    <source>
        <dbReference type="EMBL" id="KIK49951.1"/>
    </source>
</evidence>
<protein>
    <recommendedName>
        <fullName evidence="3">Paired domain-containing protein</fullName>
    </recommendedName>
</protein>
<dbReference type="AlphaFoldDB" id="A0A0D0B7C6"/>
<dbReference type="Pfam" id="PF13384">
    <property type="entry name" value="HTH_23"/>
    <property type="match status" value="1"/>
</dbReference>
<gene>
    <name evidence="1" type="ORF">GYMLUDRAFT_120653</name>
</gene>
<dbReference type="SUPFAM" id="SSF46689">
    <property type="entry name" value="Homeodomain-like"/>
    <property type="match status" value="1"/>
</dbReference>
<reference evidence="1 2" key="1">
    <citation type="submission" date="2014-04" db="EMBL/GenBank/DDBJ databases">
        <title>Evolutionary Origins and Diversification of the Mycorrhizal Mutualists.</title>
        <authorList>
            <consortium name="DOE Joint Genome Institute"/>
            <consortium name="Mycorrhizal Genomics Consortium"/>
            <person name="Kohler A."/>
            <person name="Kuo A."/>
            <person name="Nagy L.G."/>
            <person name="Floudas D."/>
            <person name="Copeland A."/>
            <person name="Barry K.W."/>
            <person name="Cichocki N."/>
            <person name="Veneault-Fourrey C."/>
            <person name="LaButti K."/>
            <person name="Lindquist E.A."/>
            <person name="Lipzen A."/>
            <person name="Lundell T."/>
            <person name="Morin E."/>
            <person name="Murat C."/>
            <person name="Riley R."/>
            <person name="Ohm R."/>
            <person name="Sun H."/>
            <person name="Tunlid A."/>
            <person name="Henrissat B."/>
            <person name="Grigoriev I.V."/>
            <person name="Hibbett D.S."/>
            <person name="Martin F."/>
        </authorList>
    </citation>
    <scope>NUCLEOTIDE SEQUENCE [LARGE SCALE GENOMIC DNA]</scope>
    <source>
        <strain evidence="1 2">FD-317 M1</strain>
    </source>
</reference>
<feature type="non-terminal residue" evidence="1">
    <location>
        <position position="146"/>
    </location>
</feature>
<sequence length="146" mass="17129">MVYIRHSDEIKQRALQMVSEGWDIAKIVQALGVSTKSISRWQDNYDTHGHVNPHHPVHGRRRILSSSTMLEIQQLLAEDPSLYLDEILEWLAIFHDRPISLSALCKNLKDFGLDRKVMRRVANQRDEALRTQWKDYVHHNFTADQM</sequence>
<proteinExistence type="predicted"/>
<name>A0A0D0B7C6_9AGAR</name>
<organism evidence="1 2">
    <name type="scientific">Collybiopsis luxurians FD-317 M1</name>
    <dbReference type="NCBI Taxonomy" id="944289"/>
    <lineage>
        <taxon>Eukaryota</taxon>
        <taxon>Fungi</taxon>
        <taxon>Dikarya</taxon>
        <taxon>Basidiomycota</taxon>
        <taxon>Agaricomycotina</taxon>
        <taxon>Agaricomycetes</taxon>
        <taxon>Agaricomycetidae</taxon>
        <taxon>Agaricales</taxon>
        <taxon>Marasmiineae</taxon>
        <taxon>Omphalotaceae</taxon>
        <taxon>Collybiopsis</taxon>
        <taxon>Collybiopsis luxurians</taxon>
    </lineage>
</organism>